<evidence type="ECO:0000313" key="3">
    <source>
        <dbReference type="Proteomes" id="UP001150879"/>
    </source>
</evidence>
<accession>A0A9W9N031</accession>
<feature type="region of interest" description="Disordered" evidence="1">
    <location>
        <begin position="43"/>
        <end position="64"/>
    </location>
</feature>
<name>A0A9W9N031_9EURO</name>
<proteinExistence type="predicted"/>
<protein>
    <submittedName>
        <fullName evidence="2">Uncharacterized protein</fullName>
    </submittedName>
</protein>
<evidence type="ECO:0000256" key="1">
    <source>
        <dbReference type="SAM" id="MobiDB-lite"/>
    </source>
</evidence>
<reference evidence="2" key="1">
    <citation type="submission" date="2022-11" db="EMBL/GenBank/DDBJ databases">
        <authorList>
            <person name="Petersen C."/>
        </authorList>
    </citation>
    <scope>NUCLEOTIDE SEQUENCE</scope>
    <source>
        <strain evidence="2">IBT 16849</strain>
    </source>
</reference>
<organism evidence="2 3">
    <name type="scientific">Penicillium cf. griseofulvum</name>
    <dbReference type="NCBI Taxonomy" id="2972120"/>
    <lineage>
        <taxon>Eukaryota</taxon>
        <taxon>Fungi</taxon>
        <taxon>Dikarya</taxon>
        <taxon>Ascomycota</taxon>
        <taxon>Pezizomycotina</taxon>
        <taxon>Eurotiomycetes</taxon>
        <taxon>Eurotiomycetidae</taxon>
        <taxon>Eurotiales</taxon>
        <taxon>Aspergillaceae</taxon>
        <taxon>Penicillium</taxon>
    </lineage>
</organism>
<dbReference type="AlphaFoldDB" id="A0A9W9N031"/>
<reference evidence="2" key="2">
    <citation type="journal article" date="2023" name="IMA Fungus">
        <title>Comparative genomic study of the Penicillium genus elucidates a diverse pangenome and 15 lateral gene transfer events.</title>
        <authorList>
            <person name="Petersen C."/>
            <person name="Sorensen T."/>
            <person name="Nielsen M.R."/>
            <person name="Sondergaard T.E."/>
            <person name="Sorensen J.L."/>
            <person name="Fitzpatrick D.A."/>
            <person name="Frisvad J.C."/>
            <person name="Nielsen K.L."/>
        </authorList>
    </citation>
    <scope>NUCLEOTIDE SEQUENCE</scope>
    <source>
        <strain evidence="2">IBT 16849</strain>
    </source>
</reference>
<dbReference type="Proteomes" id="UP001150879">
    <property type="component" value="Unassembled WGS sequence"/>
</dbReference>
<gene>
    <name evidence="2" type="ORF">N7472_000903</name>
</gene>
<dbReference type="EMBL" id="JAPQKP010000001">
    <property type="protein sequence ID" value="KAJ5210764.1"/>
    <property type="molecule type" value="Genomic_DNA"/>
</dbReference>
<sequence>MIQQTSRLPCISEYVCNRADEITDVFADYGSASDAVRTMLDQGRQANPEKEVIQWEGTPRLGHS</sequence>
<keyword evidence="3" id="KW-1185">Reference proteome</keyword>
<evidence type="ECO:0000313" key="2">
    <source>
        <dbReference type="EMBL" id="KAJ5210764.1"/>
    </source>
</evidence>
<comment type="caution">
    <text evidence="2">The sequence shown here is derived from an EMBL/GenBank/DDBJ whole genome shotgun (WGS) entry which is preliminary data.</text>
</comment>